<evidence type="ECO:0000256" key="10">
    <source>
        <dbReference type="RuleBase" id="RU366018"/>
    </source>
</evidence>
<dbReference type="InterPro" id="IPR039164">
    <property type="entry name" value="UBR1-like"/>
</dbReference>
<dbReference type="GO" id="GO:0061630">
    <property type="term" value="F:ubiquitin protein ligase activity"/>
    <property type="evidence" value="ECO:0007669"/>
    <property type="project" value="UniProtKB-UniRule"/>
</dbReference>
<comment type="pathway">
    <text evidence="2 10">Protein modification; protein ubiquitination.</text>
</comment>
<dbReference type="SMART" id="SM00396">
    <property type="entry name" value="ZnF_UBR1"/>
    <property type="match status" value="1"/>
</dbReference>
<name>S8E5S2_9LAMI</name>
<evidence type="ECO:0000256" key="5">
    <source>
        <dbReference type="ARBA" id="ARBA00022771"/>
    </source>
</evidence>
<sequence>RLSNLDIPDEVLTRGQHGLISFYKCHKGMIGDLVAAIIPDYEEVENVEELAEVMVWLQWLMFEEEPKFALEHLAKLSSDQRGVCGAVWGNNDIAYRCTTCENDPTCAICVPCFENGNHKDHDYAIIYTSGGCCDCGDATAWKREGFCSKHKGSEQIQQLPKHISDSLGPVLDVLLNYWKNNLAKVVSEEIPASGVEFDADLLKYADDLTSAVVDMLLDFCKQSESLLSFISVRVYSSGGLLDILLRAERCLADSVVEKLHELLLKMLGEPTFKYEFAKLFVLYYPSAVNYAIGEGSDDALKKYPLLSNFSVQILTVPTLTPRLVHEINLLGVLLQCLETIFLSCAGEDGKLQVVKWANLYDTTLRIVEDVRFVMSHSAVPKYMCNCRRDLVRTWMRLLAFVQGMNTQKRETGSHIEEENEHVHLPFVLCNSISNILSLLVAGAFSKDVCDNSQETLSSTYSSDAEDKHTLRHAKVGRLSEESSINCNSGKTEVDHDVEAVESLPSSALWLVYECLKSVENWLVVNKTSASLGPLFLKTSDGSSNNFHVLRRTLSRFRKNRNIFKSSASSDCNISHTLFWLVDLGSEYRQAIGQGVPNNSDKNLLEGENSSELEGLLVLSSSSWPNITYDVSLPEISVHLPLHQLLSMMLQRFLKEFYSGNLTSSGPICLSAESSLSRNSNILGLILAGSHPYGFSAFLMEHPLRIRVFCAEVHAGMWRRNGDAPLVFSDWYRSVRWSEQGQELDLFLLQVCASLAPPDLFVQRILERFGLSNYLSLNLEQPSEHEPVMVTEMLSLLIQIVKERRFCGLTTEQCLVRELVYKLSIGDATRSHLVKSLPRDLSKFDELQKILDRVAAYSHPSGLTQGTYKLRASYWKELDLYHPRWNLRDQQAAVERYSRFCNVSALTAQIPRWSKIYHSLKGIAKIATCKSVLQIFRAVLFYAVFTEKSTASRASDGVLLTALHLLALALDICRSHKESGDLLCDLGNNIPILLFATEEISTNKHGDHSMLSLLFLLMKMYEKENAQNLVESADYNLPTLILGLLQTFAELEPACAAKLLKLSPQLVSQFPHSTLADDTNVSSLIGNNEMRKAKARERQAAMLEKMRNQQSKFLESFSGQNDEMDDVQFDKDTCGSEGLDDSLEQEVICSLCHEHKPDNPVSFLVLLQKSKLSSFVGQGPLSWDQVKGSSHACEDTVASDDACSSTAPDCPETFSWDQLEDLVQSAVNDFASTGLPAEVNSFVEFTKARFPSIKTSHFPCLLNSRVERLEPFIERVEESAYQLIKESKSDLRGKFRTDENSKKRSSCSELLLLGKYIASLPKEPLDTPSASNRSSRITKRIKSGSSPLHPEYDNLGTSGNDGINVSSCGHAVHQGCLDRYLASLRER</sequence>
<dbReference type="PANTHER" id="PTHR21497:SF53">
    <property type="entry name" value="E3 UBIQUITIN-PROTEIN LIGASE PRT6"/>
    <property type="match status" value="1"/>
</dbReference>
<evidence type="ECO:0000256" key="4">
    <source>
        <dbReference type="ARBA" id="ARBA00022723"/>
    </source>
</evidence>
<dbReference type="Proteomes" id="UP000015453">
    <property type="component" value="Unassembled WGS sequence"/>
</dbReference>
<evidence type="ECO:0000256" key="8">
    <source>
        <dbReference type="ARBA" id="ARBA00046341"/>
    </source>
</evidence>
<dbReference type="GO" id="GO:0000151">
    <property type="term" value="C:ubiquitin ligase complex"/>
    <property type="evidence" value="ECO:0007669"/>
    <property type="project" value="TreeGrafter"/>
</dbReference>
<keyword evidence="6 10" id="KW-0833">Ubl conjugation pathway</keyword>
<keyword evidence="7 10" id="KW-0862">Zinc</keyword>
<feature type="non-terminal residue" evidence="13">
    <location>
        <position position="1"/>
    </location>
</feature>
<keyword evidence="5 10" id="KW-0863">Zinc-finger</keyword>
<dbReference type="PANTHER" id="PTHR21497">
    <property type="entry name" value="UBIQUITIN LIGASE E3 ALPHA-RELATED"/>
    <property type="match status" value="1"/>
</dbReference>
<dbReference type="CDD" id="cd19673">
    <property type="entry name" value="UBR-box_UBR3"/>
    <property type="match status" value="1"/>
</dbReference>
<evidence type="ECO:0000256" key="3">
    <source>
        <dbReference type="ARBA" id="ARBA00022679"/>
    </source>
</evidence>
<comment type="caution">
    <text evidence="13">The sequence shown here is derived from an EMBL/GenBank/DDBJ whole genome shotgun (WGS) entry which is preliminary data.</text>
</comment>
<feature type="domain" description="UBR-type" evidence="12">
    <location>
        <begin position="82"/>
        <end position="152"/>
    </location>
</feature>
<dbReference type="UniPathway" id="UPA00143"/>
<dbReference type="SUPFAM" id="SSF46785">
    <property type="entry name" value="Winged helix' DNA-binding domain"/>
    <property type="match status" value="1"/>
</dbReference>
<dbReference type="FunFam" id="2.10.110.30:FF:000002">
    <property type="entry name" value="Putative e3 ubiquitin-protein ligase ubr3"/>
    <property type="match status" value="1"/>
</dbReference>
<keyword evidence="3 10" id="KW-0808">Transferase</keyword>
<dbReference type="InterPro" id="IPR036390">
    <property type="entry name" value="WH_DNA-bd_sf"/>
</dbReference>
<accession>S8E5S2</accession>
<comment type="similarity">
    <text evidence="8 10">Belongs to the E3 ubiquitin-protein ligase UBR1-like family.</text>
</comment>
<dbReference type="Gene3D" id="2.10.110.30">
    <property type="match status" value="1"/>
</dbReference>
<evidence type="ECO:0000256" key="2">
    <source>
        <dbReference type="ARBA" id="ARBA00004906"/>
    </source>
</evidence>
<dbReference type="Pfam" id="PF02207">
    <property type="entry name" value="zf-UBR"/>
    <property type="match status" value="1"/>
</dbReference>
<keyword evidence="14" id="KW-1185">Reference proteome</keyword>
<gene>
    <name evidence="13" type="ORF">M569_03601</name>
</gene>
<dbReference type="GO" id="GO:0005737">
    <property type="term" value="C:cytoplasm"/>
    <property type="evidence" value="ECO:0007669"/>
    <property type="project" value="TreeGrafter"/>
</dbReference>
<comment type="catalytic activity">
    <reaction evidence="1 10">
        <text>S-ubiquitinyl-[E2 ubiquitin-conjugating enzyme]-L-cysteine + [acceptor protein]-L-lysine = [E2 ubiquitin-conjugating enzyme]-L-cysteine + N(6)-ubiquitinyl-[acceptor protein]-L-lysine.</text>
        <dbReference type="EC" id="2.3.2.27"/>
    </reaction>
</comment>
<evidence type="ECO:0000259" key="12">
    <source>
        <dbReference type="PROSITE" id="PS51157"/>
    </source>
</evidence>
<dbReference type="InterPro" id="IPR055194">
    <property type="entry name" value="UBR1-like_WH"/>
</dbReference>
<feature type="region of interest" description="Disordered" evidence="11">
    <location>
        <begin position="1323"/>
        <end position="1352"/>
    </location>
</feature>
<dbReference type="GO" id="GO:0071596">
    <property type="term" value="P:ubiquitin-dependent protein catabolic process via the N-end rule pathway"/>
    <property type="evidence" value="ECO:0007669"/>
    <property type="project" value="UniProtKB-UniRule"/>
</dbReference>
<dbReference type="InterPro" id="IPR003126">
    <property type="entry name" value="Znf_UBR"/>
</dbReference>
<evidence type="ECO:0000256" key="6">
    <source>
        <dbReference type="ARBA" id="ARBA00022786"/>
    </source>
</evidence>
<evidence type="ECO:0000256" key="9">
    <source>
        <dbReference type="PROSITE-ProRule" id="PRU00508"/>
    </source>
</evidence>
<dbReference type="GO" id="GO:0016567">
    <property type="term" value="P:protein ubiquitination"/>
    <property type="evidence" value="ECO:0007669"/>
    <property type="project" value="UniProtKB-UniRule"/>
</dbReference>
<dbReference type="GO" id="GO:0008270">
    <property type="term" value="F:zinc ion binding"/>
    <property type="evidence" value="ECO:0007669"/>
    <property type="project" value="UniProtKB-UniRule"/>
</dbReference>
<protein>
    <recommendedName>
        <fullName evidence="10">E3 ubiquitin-protein ligase</fullName>
        <ecNumber evidence="10">2.3.2.27</ecNumber>
    </recommendedName>
</protein>
<organism evidence="13 14">
    <name type="scientific">Genlisea aurea</name>
    <dbReference type="NCBI Taxonomy" id="192259"/>
    <lineage>
        <taxon>Eukaryota</taxon>
        <taxon>Viridiplantae</taxon>
        <taxon>Streptophyta</taxon>
        <taxon>Embryophyta</taxon>
        <taxon>Tracheophyta</taxon>
        <taxon>Spermatophyta</taxon>
        <taxon>Magnoliopsida</taxon>
        <taxon>eudicotyledons</taxon>
        <taxon>Gunneridae</taxon>
        <taxon>Pentapetalae</taxon>
        <taxon>asterids</taxon>
        <taxon>lamiids</taxon>
        <taxon>Lamiales</taxon>
        <taxon>Lentibulariaceae</taxon>
        <taxon>Genlisea</taxon>
    </lineage>
</organism>
<evidence type="ECO:0000313" key="13">
    <source>
        <dbReference type="EMBL" id="EPS71158.1"/>
    </source>
</evidence>
<evidence type="ECO:0000256" key="7">
    <source>
        <dbReference type="ARBA" id="ARBA00022833"/>
    </source>
</evidence>
<proteinExistence type="inferred from homology"/>
<comment type="function">
    <text evidence="10">Ubiquitin ligase protein which is a component of the N-end rule pathway. Recognizes and binds to proteins bearing specific N-terminal residues that are destabilizing according to the N-end rule, leading to their ubiquitination and subsequent degradation.</text>
</comment>
<reference evidence="13 14" key="1">
    <citation type="journal article" date="2013" name="BMC Genomics">
        <title>The miniature genome of a carnivorous plant Genlisea aurea contains a low number of genes and short non-coding sequences.</title>
        <authorList>
            <person name="Leushkin E.V."/>
            <person name="Sutormin R.A."/>
            <person name="Nabieva E.R."/>
            <person name="Penin A.A."/>
            <person name="Kondrashov A.S."/>
            <person name="Logacheva M.D."/>
        </authorList>
    </citation>
    <scope>NUCLEOTIDE SEQUENCE [LARGE SCALE GENOMIC DNA]</scope>
</reference>
<feature type="zinc finger region" description="UBR-type" evidence="9">
    <location>
        <begin position="82"/>
        <end position="152"/>
    </location>
</feature>
<dbReference type="OrthoDB" id="26387at2759"/>
<evidence type="ECO:0000256" key="11">
    <source>
        <dbReference type="SAM" id="MobiDB-lite"/>
    </source>
</evidence>
<dbReference type="PROSITE" id="PS51157">
    <property type="entry name" value="ZF_UBR"/>
    <property type="match status" value="1"/>
</dbReference>
<dbReference type="EMBL" id="AUSU01001379">
    <property type="protein sequence ID" value="EPS71158.1"/>
    <property type="molecule type" value="Genomic_DNA"/>
</dbReference>
<keyword evidence="4 10" id="KW-0479">Metal-binding</keyword>
<evidence type="ECO:0000313" key="14">
    <source>
        <dbReference type="Proteomes" id="UP000015453"/>
    </source>
</evidence>
<dbReference type="Pfam" id="PF22960">
    <property type="entry name" value="WHD_UBR1"/>
    <property type="match status" value="1"/>
</dbReference>
<evidence type="ECO:0000256" key="1">
    <source>
        <dbReference type="ARBA" id="ARBA00000900"/>
    </source>
</evidence>
<dbReference type="EC" id="2.3.2.27" evidence="10"/>